<proteinExistence type="predicted"/>
<dbReference type="AlphaFoldDB" id="A0A7J8P7G2"/>
<evidence type="ECO:0000313" key="2">
    <source>
        <dbReference type="Proteomes" id="UP000593578"/>
    </source>
</evidence>
<gene>
    <name evidence="1" type="ORF">Gorai_015991</name>
</gene>
<name>A0A7J8P7G2_GOSRA</name>
<accession>A0A7J8P7G2</accession>
<evidence type="ECO:0000313" key="1">
    <source>
        <dbReference type="EMBL" id="MBA0585207.1"/>
    </source>
</evidence>
<dbReference type="Proteomes" id="UP000593578">
    <property type="component" value="Unassembled WGS sequence"/>
</dbReference>
<organism evidence="1 2">
    <name type="scientific">Gossypium raimondii</name>
    <name type="common">Peruvian cotton</name>
    <name type="synonym">Gossypium klotzschianum subsp. raimondii</name>
    <dbReference type="NCBI Taxonomy" id="29730"/>
    <lineage>
        <taxon>Eukaryota</taxon>
        <taxon>Viridiplantae</taxon>
        <taxon>Streptophyta</taxon>
        <taxon>Embryophyta</taxon>
        <taxon>Tracheophyta</taxon>
        <taxon>Spermatophyta</taxon>
        <taxon>Magnoliopsida</taxon>
        <taxon>eudicotyledons</taxon>
        <taxon>Gunneridae</taxon>
        <taxon>Pentapetalae</taxon>
        <taxon>rosids</taxon>
        <taxon>malvids</taxon>
        <taxon>Malvales</taxon>
        <taxon>Malvaceae</taxon>
        <taxon>Malvoideae</taxon>
        <taxon>Gossypium</taxon>
    </lineage>
</organism>
<sequence>MGFNHFLKTYSVFYVEL</sequence>
<protein>
    <submittedName>
        <fullName evidence="1">Uncharacterized protein</fullName>
    </submittedName>
</protein>
<comment type="caution">
    <text evidence="1">The sequence shown here is derived from an EMBL/GenBank/DDBJ whole genome shotgun (WGS) entry which is preliminary data.</text>
</comment>
<reference evidence="1 2" key="1">
    <citation type="journal article" date="2019" name="Genome Biol. Evol.">
        <title>Insights into the evolution of the New World diploid cottons (Gossypium, subgenus Houzingenia) based on genome sequencing.</title>
        <authorList>
            <person name="Grover C.E."/>
            <person name="Arick M.A. 2nd"/>
            <person name="Thrash A."/>
            <person name="Conover J.L."/>
            <person name="Sanders W.S."/>
            <person name="Peterson D.G."/>
            <person name="Frelichowski J.E."/>
            <person name="Scheffler J.A."/>
            <person name="Scheffler B.E."/>
            <person name="Wendel J.F."/>
        </authorList>
    </citation>
    <scope>NUCLEOTIDE SEQUENCE [LARGE SCALE GENOMIC DNA]</scope>
    <source>
        <strain evidence="1">8</strain>
        <tissue evidence="1">Leaf</tissue>
    </source>
</reference>
<dbReference type="EMBL" id="JABEZZ010000005">
    <property type="protein sequence ID" value="MBA0585207.1"/>
    <property type="molecule type" value="Genomic_DNA"/>
</dbReference>